<reference evidence="3" key="2">
    <citation type="submission" date="2017-05" db="EMBL/GenBank/DDBJ databases">
        <authorList>
            <person name="Song R."/>
            <person name="Chenine A.L."/>
            <person name="Ruprecht R.M."/>
        </authorList>
    </citation>
    <scope>NUCLEOTIDE SEQUENCE</scope>
    <source>
        <strain evidence="3">Harm_GR_Male_#8</strain>
        <tissue evidence="3">Whole organism</tissue>
    </source>
</reference>
<protein>
    <submittedName>
        <fullName evidence="3">Uncharacterized protein</fullName>
    </submittedName>
</protein>
<reference evidence="3 4" key="1">
    <citation type="journal article" date="2017" name="BMC Biol.">
        <title>Genomic innovations, transcriptional plasticity and gene loss underlying the evolution and divergence of two highly polyphagous and invasive Helicoverpa pest species.</title>
        <authorList>
            <person name="Pearce S.L."/>
            <person name="Clarke D.F."/>
            <person name="East P.D."/>
            <person name="Elfekih S."/>
            <person name="Gordon K.H."/>
            <person name="Jermiin L.S."/>
            <person name="McGaughran A."/>
            <person name="Oakeshott J.G."/>
            <person name="Papanikolaou A."/>
            <person name="Perera O.P."/>
            <person name="Rane R.V."/>
            <person name="Richards S."/>
            <person name="Tay W.T."/>
            <person name="Walsh T.K."/>
            <person name="Anderson A."/>
            <person name="Anderson C.J."/>
            <person name="Asgari S."/>
            <person name="Board P.G."/>
            <person name="Bretschneider A."/>
            <person name="Campbell P.M."/>
            <person name="Chertemps T."/>
            <person name="Christeller J.T."/>
            <person name="Coppin C.W."/>
            <person name="Downes S.J."/>
            <person name="Duan G."/>
            <person name="Farnsworth C.A."/>
            <person name="Good R.T."/>
            <person name="Han L.B."/>
            <person name="Han Y.C."/>
            <person name="Hatje K."/>
            <person name="Horne I."/>
            <person name="Huang Y.P."/>
            <person name="Hughes D.S."/>
            <person name="Jacquin-Joly E."/>
            <person name="James W."/>
            <person name="Jhangiani S."/>
            <person name="Kollmar M."/>
            <person name="Kuwar S.S."/>
            <person name="Li S."/>
            <person name="Liu N.Y."/>
            <person name="Maibeche M.T."/>
            <person name="Miller J.R."/>
            <person name="Montagne N."/>
            <person name="Perry T."/>
            <person name="Qu J."/>
            <person name="Song S.V."/>
            <person name="Sutton G.G."/>
            <person name="Vogel H."/>
            <person name="Walenz B.P."/>
            <person name="Xu W."/>
            <person name="Zhang H.J."/>
            <person name="Zou Z."/>
            <person name="Batterham P."/>
            <person name="Edwards O.R."/>
            <person name="Feyereisen R."/>
            <person name="Gibbs R.A."/>
            <person name="Heckel D.G."/>
            <person name="McGrath A."/>
            <person name="Robin C."/>
            <person name="Scherer S.E."/>
            <person name="Worley K.C."/>
            <person name="Wu Y.D."/>
        </authorList>
    </citation>
    <scope>NUCLEOTIDE SEQUENCE [LARGE SCALE GENOMIC DNA]</scope>
    <source>
        <strain evidence="3">Harm_GR_Male_#8</strain>
        <tissue evidence="3">Whole organism</tissue>
    </source>
</reference>
<dbReference type="EMBL" id="KZ149931">
    <property type="protein sequence ID" value="PZC77362.1"/>
    <property type="molecule type" value="Genomic_DNA"/>
</dbReference>
<proteinExistence type="predicted"/>
<gene>
    <name evidence="3" type="primary">HaOG203522</name>
    <name evidence="2" type="synonym">HaOG203521</name>
    <name evidence="2" type="ORF">B5X24_HaOG203521</name>
    <name evidence="3" type="ORF">B5X24_HaOG203522</name>
</gene>
<keyword evidence="1" id="KW-0812">Transmembrane</keyword>
<dbReference type="Proteomes" id="UP000249218">
    <property type="component" value="Unassembled WGS sequence"/>
</dbReference>
<evidence type="ECO:0000256" key="1">
    <source>
        <dbReference type="SAM" id="Phobius"/>
    </source>
</evidence>
<evidence type="ECO:0000313" key="2">
    <source>
        <dbReference type="EMBL" id="PZC77362.1"/>
    </source>
</evidence>
<dbReference type="EMBL" id="KZ149931">
    <property type="protein sequence ID" value="PZC77363.1"/>
    <property type="molecule type" value="Genomic_DNA"/>
</dbReference>
<feature type="transmembrane region" description="Helical" evidence="1">
    <location>
        <begin position="38"/>
        <end position="59"/>
    </location>
</feature>
<keyword evidence="1" id="KW-1133">Transmembrane helix</keyword>
<evidence type="ECO:0000313" key="3">
    <source>
        <dbReference type="EMBL" id="PZC77363.1"/>
    </source>
</evidence>
<name>A0A2W1BZU9_HELAM</name>
<evidence type="ECO:0000313" key="4">
    <source>
        <dbReference type="Proteomes" id="UP000249218"/>
    </source>
</evidence>
<accession>A0A2W1BZU9</accession>
<keyword evidence="4" id="KW-1185">Reference proteome</keyword>
<keyword evidence="1" id="KW-0472">Membrane</keyword>
<organism evidence="3 4">
    <name type="scientific">Helicoverpa armigera</name>
    <name type="common">Cotton bollworm</name>
    <name type="synonym">Heliothis armigera</name>
    <dbReference type="NCBI Taxonomy" id="29058"/>
    <lineage>
        <taxon>Eukaryota</taxon>
        <taxon>Metazoa</taxon>
        <taxon>Ecdysozoa</taxon>
        <taxon>Arthropoda</taxon>
        <taxon>Hexapoda</taxon>
        <taxon>Insecta</taxon>
        <taxon>Pterygota</taxon>
        <taxon>Neoptera</taxon>
        <taxon>Endopterygota</taxon>
        <taxon>Lepidoptera</taxon>
        <taxon>Glossata</taxon>
        <taxon>Ditrysia</taxon>
        <taxon>Noctuoidea</taxon>
        <taxon>Noctuidae</taxon>
        <taxon>Heliothinae</taxon>
        <taxon>Helicoverpa</taxon>
    </lineage>
</organism>
<sequence length="99" mass="11273">MGQTYNKQEEKEVIISQNAIGDNGATGTAADHLQANNILLSIFLAVLGIGMMIFIFKFYKKCHSKWIRKEIQSDFMRRIQSRLSGRGLQRDQPKGQEDV</sequence>
<dbReference type="AlphaFoldDB" id="A0A2W1BZU9"/>